<evidence type="ECO:0000256" key="2">
    <source>
        <dbReference type="ARBA" id="ARBA00022801"/>
    </source>
</evidence>
<evidence type="ECO:0000256" key="3">
    <source>
        <dbReference type="ARBA" id="ARBA00023098"/>
    </source>
</evidence>
<proteinExistence type="predicted"/>
<protein>
    <submittedName>
        <fullName evidence="5">Lecithin retinol acyltransferase family protein</fullName>
    </submittedName>
</protein>
<evidence type="ECO:0000313" key="6">
    <source>
        <dbReference type="Proteomes" id="UP001212042"/>
    </source>
</evidence>
<dbReference type="Pfam" id="PF04970">
    <property type="entry name" value="LRAT"/>
    <property type="match status" value="1"/>
</dbReference>
<dbReference type="Gene3D" id="3.90.1720.10">
    <property type="entry name" value="endopeptidase domain like (from Nostoc punctiforme)"/>
    <property type="match status" value="1"/>
</dbReference>
<keyword evidence="5" id="KW-0012">Acyltransferase</keyword>
<reference evidence="5 6" key="1">
    <citation type="submission" date="2023-01" db="EMBL/GenBank/DDBJ databases">
        <title>Pseudomonas SA3-5T sp. nov., isolated from tidal flat sediment.</title>
        <authorList>
            <person name="Kim H.S."/>
            <person name="Kim J.-S."/>
            <person name="Suh M.K."/>
            <person name="Eom M.K."/>
            <person name="Lee J.-S."/>
        </authorList>
    </citation>
    <scope>NUCLEOTIDE SEQUENCE [LARGE SCALE GENOMIC DNA]</scope>
    <source>
        <strain evidence="5 6">SA3-5</strain>
    </source>
</reference>
<dbReference type="GO" id="GO:0016746">
    <property type="term" value="F:acyltransferase activity"/>
    <property type="evidence" value="ECO:0007669"/>
    <property type="project" value="UniProtKB-KW"/>
</dbReference>
<keyword evidence="2" id="KW-0378">Hydrolase</keyword>
<keyword evidence="3" id="KW-0443">Lipid metabolism</keyword>
<dbReference type="Proteomes" id="UP001212042">
    <property type="component" value="Unassembled WGS sequence"/>
</dbReference>
<organism evidence="5 6">
    <name type="scientific">Pseudomonas aestuarii</name>
    <dbReference type="NCBI Taxonomy" id="3018340"/>
    <lineage>
        <taxon>Bacteria</taxon>
        <taxon>Pseudomonadati</taxon>
        <taxon>Pseudomonadota</taxon>
        <taxon>Gammaproteobacteria</taxon>
        <taxon>Pseudomonadales</taxon>
        <taxon>Pseudomonadaceae</taxon>
        <taxon>Pseudomonas</taxon>
    </lineage>
</organism>
<dbReference type="InterPro" id="IPR051496">
    <property type="entry name" value="H-rev107_PLA/AT"/>
</dbReference>
<dbReference type="PANTHER" id="PTHR13943">
    <property type="entry name" value="HRAS-LIKE SUPPRESSOR - RELATED"/>
    <property type="match status" value="1"/>
</dbReference>
<evidence type="ECO:0000259" key="4">
    <source>
        <dbReference type="PROSITE" id="PS51934"/>
    </source>
</evidence>
<sequence length="178" mass="20102">MSRTHPIFLTSAMQGARQVLWDIDADVEPPLGAHLVTPRHGYCHHGIYVGNGRVVHYAGLCESLQAGPVEEVLLEQFAANRPVWIEYRPLPGFAAGQVVARARSRLGEHRYRLLTNNCEHFCTWCRYGCPRSDQVRGLLARPLVALGLVWRLLPRLLVRANPQLLRTCQASIPIFFSR</sequence>
<comment type="caution">
    <text evidence="5">The sequence shown here is derived from an EMBL/GenBank/DDBJ whole genome shotgun (WGS) entry which is preliminary data.</text>
</comment>
<name>A0ABT4XGY1_9PSED</name>
<accession>A0ABT4XGY1</accession>
<evidence type="ECO:0000313" key="5">
    <source>
        <dbReference type="EMBL" id="MDA7087468.1"/>
    </source>
</evidence>
<dbReference type="RefSeq" id="WP_271348351.1">
    <property type="nucleotide sequence ID" value="NZ_JAQJZJ010000006.1"/>
</dbReference>
<dbReference type="EMBL" id="JAQJZJ010000006">
    <property type="protein sequence ID" value="MDA7087468.1"/>
    <property type="molecule type" value="Genomic_DNA"/>
</dbReference>
<gene>
    <name evidence="5" type="ORF">PH586_13835</name>
</gene>
<dbReference type="PROSITE" id="PS51934">
    <property type="entry name" value="LRAT"/>
    <property type="match status" value="1"/>
</dbReference>
<keyword evidence="6" id="KW-1185">Reference proteome</keyword>
<keyword evidence="1" id="KW-0808">Transferase</keyword>
<evidence type="ECO:0000256" key="1">
    <source>
        <dbReference type="ARBA" id="ARBA00022679"/>
    </source>
</evidence>
<dbReference type="PANTHER" id="PTHR13943:SF77">
    <property type="entry name" value="LRAT DOMAIN-CONTAINING PROTEIN"/>
    <property type="match status" value="1"/>
</dbReference>
<feature type="domain" description="LRAT" evidence="4">
    <location>
        <begin position="34"/>
        <end position="134"/>
    </location>
</feature>
<dbReference type="InterPro" id="IPR007053">
    <property type="entry name" value="LRAT_dom"/>
</dbReference>